<accession>A0ACB8SYM6</accession>
<gene>
    <name evidence="1" type="ORF">BV25DRAFT_1805821</name>
</gene>
<keyword evidence="1" id="KW-0675">Receptor</keyword>
<proteinExistence type="predicted"/>
<dbReference type="Proteomes" id="UP000814140">
    <property type="component" value="Unassembled WGS sequence"/>
</dbReference>
<reference evidence="1" key="2">
    <citation type="journal article" date="2022" name="New Phytol.">
        <title>Evolutionary transition to the ectomycorrhizal habit in the genomes of a hyperdiverse lineage of mushroom-forming fungi.</title>
        <authorList>
            <person name="Looney B."/>
            <person name="Miyauchi S."/>
            <person name="Morin E."/>
            <person name="Drula E."/>
            <person name="Courty P.E."/>
            <person name="Kohler A."/>
            <person name="Kuo A."/>
            <person name="LaButti K."/>
            <person name="Pangilinan J."/>
            <person name="Lipzen A."/>
            <person name="Riley R."/>
            <person name="Andreopoulos W."/>
            <person name="He G."/>
            <person name="Johnson J."/>
            <person name="Nolan M."/>
            <person name="Tritt A."/>
            <person name="Barry K.W."/>
            <person name="Grigoriev I.V."/>
            <person name="Nagy L.G."/>
            <person name="Hibbett D."/>
            <person name="Henrissat B."/>
            <person name="Matheny P.B."/>
            <person name="Labbe J."/>
            <person name="Martin F.M."/>
        </authorList>
    </citation>
    <scope>NUCLEOTIDE SEQUENCE</scope>
    <source>
        <strain evidence="1">HHB10654</strain>
    </source>
</reference>
<protein>
    <submittedName>
        <fullName evidence="1">Pheromone receptor</fullName>
    </submittedName>
</protein>
<dbReference type="EMBL" id="MU277213">
    <property type="protein sequence ID" value="KAI0061292.1"/>
    <property type="molecule type" value="Genomic_DNA"/>
</dbReference>
<evidence type="ECO:0000313" key="2">
    <source>
        <dbReference type="Proteomes" id="UP000814140"/>
    </source>
</evidence>
<keyword evidence="2" id="KW-1185">Reference proteome</keyword>
<sequence length="321" mass="35868">MWINVLFSVFAVLGLVLSVIALYWHIEAFNVGICLFLVWTAVGCLILFINSVVWNGNMDNVAPIWCDIAVRLLFSLNVALPAASLCITRRLYIVTGTGLAVVNDSRELVIDLSIGVGIPVLEILCCYVVQSHRFIILEDIGCWLPVANNPPSYVLVYSWPIIISLVSGTLGLISLFRFVEGRREASRLVETDFGIRRDRYVRLATLACVDIVSTVPIALYVAITMATSPTFQPWTSWADVHRNFSYIEQIPATVWKADRETGTLLQLARWVYVCSGMVSFLVFGFTPEAVRHYRAVLEFVARPLRSVKCASPILFGQWSNG</sequence>
<name>A0ACB8SYM6_9AGAM</name>
<reference evidence="1" key="1">
    <citation type="submission" date="2021-03" db="EMBL/GenBank/DDBJ databases">
        <authorList>
            <consortium name="DOE Joint Genome Institute"/>
            <person name="Ahrendt S."/>
            <person name="Looney B.P."/>
            <person name="Miyauchi S."/>
            <person name="Morin E."/>
            <person name="Drula E."/>
            <person name="Courty P.E."/>
            <person name="Chicoki N."/>
            <person name="Fauchery L."/>
            <person name="Kohler A."/>
            <person name="Kuo A."/>
            <person name="Labutti K."/>
            <person name="Pangilinan J."/>
            <person name="Lipzen A."/>
            <person name="Riley R."/>
            <person name="Andreopoulos W."/>
            <person name="He G."/>
            <person name="Johnson J."/>
            <person name="Barry K.W."/>
            <person name="Grigoriev I.V."/>
            <person name="Nagy L."/>
            <person name="Hibbett D."/>
            <person name="Henrissat B."/>
            <person name="Matheny P.B."/>
            <person name="Labbe J."/>
            <person name="Martin F."/>
        </authorList>
    </citation>
    <scope>NUCLEOTIDE SEQUENCE</scope>
    <source>
        <strain evidence="1">HHB10654</strain>
    </source>
</reference>
<organism evidence="1 2">
    <name type="scientific">Artomyces pyxidatus</name>
    <dbReference type="NCBI Taxonomy" id="48021"/>
    <lineage>
        <taxon>Eukaryota</taxon>
        <taxon>Fungi</taxon>
        <taxon>Dikarya</taxon>
        <taxon>Basidiomycota</taxon>
        <taxon>Agaricomycotina</taxon>
        <taxon>Agaricomycetes</taxon>
        <taxon>Russulales</taxon>
        <taxon>Auriscalpiaceae</taxon>
        <taxon>Artomyces</taxon>
    </lineage>
</organism>
<comment type="caution">
    <text evidence="1">The sequence shown here is derived from an EMBL/GenBank/DDBJ whole genome shotgun (WGS) entry which is preliminary data.</text>
</comment>
<evidence type="ECO:0000313" key="1">
    <source>
        <dbReference type="EMBL" id="KAI0061292.1"/>
    </source>
</evidence>